<dbReference type="Proteomes" id="UP000824120">
    <property type="component" value="Chromosome 8"/>
</dbReference>
<gene>
    <name evidence="1" type="ORF">H5410_040262</name>
</gene>
<name>A0A9J5XQV9_SOLCO</name>
<dbReference type="EMBL" id="JACXVP010000008">
    <property type="protein sequence ID" value="KAG5589748.1"/>
    <property type="molecule type" value="Genomic_DNA"/>
</dbReference>
<protein>
    <submittedName>
        <fullName evidence="1">Uncharacterized protein</fullName>
    </submittedName>
</protein>
<comment type="caution">
    <text evidence="1">The sequence shown here is derived from an EMBL/GenBank/DDBJ whole genome shotgun (WGS) entry which is preliminary data.</text>
</comment>
<accession>A0A9J5XQV9</accession>
<evidence type="ECO:0000313" key="2">
    <source>
        <dbReference type="Proteomes" id="UP000824120"/>
    </source>
</evidence>
<dbReference type="AlphaFoldDB" id="A0A9J5XQV9"/>
<reference evidence="1 2" key="1">
    <citation type="submission" date="2020-09" db="EMBL/GenBank/DDBJ databases">
        <title>De no assembly of potato wild relative species, Solanum commersonii.</title>
        <authorList>
            <person name="Cho K."/>
        </authorList>
    </citation>
    <scope>NUCLEOTIDE SEQUENCE [LARGE SCALE GENOMIC DNA]</scope>
    <source>
        <strain evidence="1">LZ3.2</strain>
        <tissue evidence="1">Leaf</tissue>
    </source>
</reference>
<proteinExistence type="predicted"/>
<organism evidence="1 2">
    <name type="scientific">Solanum commersonii</name>
    <name type="common">Commerson's wild potato</name>
    <name type="synonym">Commerson's nightshade</name>
    <dbReference type="NCBI Taxonomy" id="4109"/>
    <lineage>
        <taxon>Eukaryota</taxon>
        <taxon>Viridiplantae</taxon>
        <taxon>Streptophyta</taxon>
        <taxon>Embryophyta</taxon>
        <taxon>Tracheophyta</taxon>
        <taxon>Spermatophyta</taxon>
        <taxon>Magnoliopsida</taxon>
        <taxon>eudicotyledons</taxon>
        <taxon>Gunneridae</taxon>
        <taxon>Pentapetalae</taxon>
        <taxon>asterids</taxon>
        <taxon>lamiids</taxon>
        <taxon>Solanales</taxon>
        <taxon>Solanaceae</taxon>
        <taxon>Solanoideae</taxon>
        <taxon>Solaneae</taxon>
        <taxon>Solanum</taxon>
    </lineage>
</organism>
<evidence type="ECO:0000313" key="1">
    <source>
        <dbReference type="EMBL" id="KAG5589748.1"/>
    </source>
</evidence>
<keyword evidence="2" id="KW-1185">Reference proteome</keyword>
<dbReference type="OrthoDB" id="1301749at2759"/>
<sequence length="155" mass="18141">MGIETKFFHAYVKGRRRKLQISEIKTRQRDVIISTQNEEMRRIPIEEEIEEVVPAMNGDSSSGPNGAKNKHRVAWDKMCYPKNEGGLGLRSLHDVKARNSIFWFDNWTKQGELYHIEDTAREEELENILPPNFQRSNDIAWWMTHSHGRFTVKSA</sequence>